<feature type="signal peptide" evidence="1">
    <location>
        <begin position="1"/>
        <end position="19"/>
    </location>
</feature>
<evidence type="ECO:0000256" key="1">
    <source>
        <dbReference type="SAM" id="SignalP"/>
    </source>
</evidence>
<protein>
    <recommendedName>
        <fullName evidence="4">Lipoprotein</fullName>
    </recommendedName>
</protein>
<dbReference type="EMBL" id="JACSIT010000052">
    <property type="protein sequence ID" value="MBC6993160.1"/>
    <property type="molecule type" value="Genomic_DNA"/>
</dbReference>
<gene>
    <name evidence="2" type="ORF">H9S92_03235</name>
</gene>
<dbReference type="PROSITE" id="PS51257">
    <property type="entry name" value="PROKAR_LIPOPROTEIN"/>
    <property type="match status" value="1"/>
</dbReference>
<proteinExistence type="predicted"/>
<reference evidence="2" key="1">
    <citation type="submission" date="2020-08" db="EMBL/GenBank/DDBJ databases">
        <title>Lewinella bacteria from marine environments.</title>
        <authorList>
            <person name="Zhong Y."/>
        </authorList>
    </citation>
    <scope>NUCLEOTIDE SEQUENCE</scope>
    <source>
        <strain evidence="2">KCTC 42187</strain>
    </source>
</reference>
<comment type="caution">
    <text evidence="2">The sequence shown here is derived from an EMBL/GenBank/DDBJ whole genome shotgun (WGS) entry which is preliminary data.</text>
</comment>
<name>A0A923T688_9BACT</name>
<accession>A0A923T688</accession>
<sequence length="244" mass="27516">MKRLTLILISSFNIIFSCASPEGTAKQQTQLNAKADSIIINVDSFPEHINFKPIGFQQINGTFEYYENDLTEKKYSSVFLSEKEDFIVRYHQISGNNKSDTLEFNGTLFQVKGISGFDPLSMEIFHYNSKEQNLILFKGKSGSASGSGVYNDFFALLNQKDKKSSIAFMSSFFGSEKSFGTCGGTEGELLFLKLKPSLNTPEMYEAYLYDPFALENALSKLDIEVEYILNRKFSTKSQPLVQCD</sequence>
<feature type="chain" id="PRO_5037757941" description="Lipoprotein" evidence="1">
    <location>
        <begin position="20"/>
        <end position="244"/>
    </location>
</feature>
<keyword evidence="1" id="KW-0732">Signal</keyword>
<evidence type="ECO:0000313" key="2">
    <source>
        <dbReference type="EMBL" id="MBC6993160.1"/>
    </source>
</evidence>
<dbReference type="RefSeq" id="WP_187465284.1">
    <property type="nucleotide sequence ID" value="NZ_JACSIT010000052.1"/>
</dbReference>
<keyword evidence="3" id="KW-1185">Reference proteome</keyword>
<dbReference type="Proteomes" id="UP000650081">
    <property type="component" value="Unassembled WGS sequence"/>
</dbReference>
<organism evidence="2 3">
    <name type="scientific">Neolewinella lacunae</name>
    <dbReference type="NCBI Taxonomy" id="1517758"/>
    <lineage>
        <taxon>Bacteria</taxon>
        <taxon>Pseudomonadati</taxon>
        <taxon>Bacteroidota</taxon>
        <taxon>Saprospiria</taxon>
        <taxon>Saprospirales</taxon>
        <taxon>Lewinellaceae</taxon>
        <taxon>Neolewinella</taxon>
    </lineage>
</organism>
<evidence type="ECO:0008006" key="4">
    <source>
        <dbReference type="Google" id="ProtNLM"/>
    </source>
</evidence>
<dbReference type="AlphaFoldDB" id="A0A923T688"/>
<evidence type="ECO:0000313" key="3">
    <source>
        <dbReference type="Proteomes" id="UP000650081"/>
    </source>
</evidence>